<evidence type="ECO:0000313" key="1">
    <source>
        <dbReference type="EMBL" id="MBC8208755.1"/>
    </source>
</evidence>
<comment type="caution">
    <text evidence="1">The sequence shown here is derived from an EMBL/GenBank/DDBJ whole genome shotgun (WGS) entry which is preliminary data.</text>
</comment>
<organism evidence="1 2">
    <name type="scientific">Candidatus Desulfatifera sulfidica</name>
    <dbReference type="NCBI Taxonomy" id="2841691"/>
    <lineage>
        <taxon>Bacteria</taxon>
        <taxon>Pseudomonadati</taxon>
        <taxon>Thermodesulfobacteriota</taxon>
        <taxon>Desulfobulbia</taxon>
        <taxon>Desulfobulbales</taxon>
        <taxon>Desulfobulbaceae</taxon>
        <taxon>Candidatus Desulfatifera</taxon>
    </lineage>
</organism>
<protein>
    <submittedName>
        <fullName evidence="1">YdbL family protein</fullName>
    </submittedName>
</protein>
<dbReference type="EMBL" id="JACNLK010000052">
    <property type="protein sequence ID" value="MBC8208755.1"/>
    <property type="molecule type" value="Genomic_DNA"/>
</dbReference>
<dbReference type="Proteomes" id="UP000599024">
    <property type="component" value="Unassembled WGS sequence"/>
</dbReference>
<name>A0A8J6NB09_9BACT</name>
<reference evidence="1 2" key="1">
    <citation type="submission" date="2020-08" db="EMBL/GenBank/DDBJ databases">
        <title>Bridging the membrane lipid divide: bacteria of the FCB group superphylum have the potential to synthesize archaeal ether lipids.</title>
        <authorList>
            <person name="Villanueva L."/>
            <person name="Von Meijenfeldt F.A.B."/>
            <person name="Westbye A.B."/>
            <person name="Yadav S."/>
            <person name="Hopmans E.C."/>
            <person name="Dutilh B.E."/>
            <person name="Sinninghe Damste J.S."/>
        </authorList>
    </citation>
    <scope>NUCLEOTIDE SEQUENCE [LARGE SCALE GENOMIC DNA]</scope>
    <source>
        <strain evidence="1">NIOZ-UU81</strain>
    </source>
</reference>
<proteinExistence type="predicted"/>
<sequence>MLSYRPLISLFMSLLFLTCLFIPMQVEAQSVKERMAARLPIINALKDQGIIGEDNQGFLQYRSVNQPDKQVIDTENDDRQSVYLLIGEKEMAPPLLVGQRRAQKLVELAKPGHWLQNKFGRWYQKK</sequence>
<dbReference type="InterPro" id="IPR008309">
    <property type="entry name" value="YdbL"/>
</dbReference>
<accession>A0A8J6NB09</accession>
<gene>
    <name evidence="1" type="ORF">H8E79_06275</name>
</gene>
<dbReference type="Pfam" id="PF07027">
    <property type="entry name" value="DUF1318"/>
    <property type="match status" value="1"/>
</dbReference>
<evidence type="ECO:0000313" key="2">
    <source>
        <dbReference type="Proteomes" id="UP000599024"/>
    </source>
</evidence>
<dbReference type="AlphaFoldDB" id="A0A8J6NB09"/>